<dbReference type="Proteomes" id="UP001215712">
    <property type="component" value="Unassembled WGS sequence"/>
</dbReference>
<feature type="compositionally biased region" description="Polar residues" evidence="1">
    <location>
        <begin position="255"/>
        <end position="270"/>
    </location>
</feature>
<feature type="region of interest" description="Disordered" evidence="1">
    <location>
        <begin position="285"/>
        <end position="338"/>
    </location>
</feature>
<feature type="region of interest" description="Disordered" evidence="1">
    <location>
        <begin position="120"/>
        <end position="270"/>
    </location>
</feature>
<dbReference type="InterPro" id="IPR057379">
    <property type="entry name" value="PH_SPO71"/>
</dbReference>
<keyword evidence="4" id="KW-1185">Reference proteome</keyword>
<dbReference type="PROSITE" id="PS50003">
    <property type="entry name" value="PH_DOMAIN"/>
    <property type="match status" value="1"/>
</dbReference>
<dbReference type="InterPro" id="IPR001849">
    <property type="entry name" value="PH_domain"/>
</dbReference>
<dbReference type="Pfam" id="PF23207">
    <property type="entry name" value="PH_SPO71"/>
    <property type="match status" value="1"/>
</dbReference>
<dbReference type="SMART" id="SM00233">
    <property type="entry name" value="PH"/>
    <property type="match status" value="2"/>
</dbReference>
<reference evidence="3" key="2">
    <citation type="submission" date="2023-01" db="EMBL/GenBank/DDBJ databases">
        <authorList>
            <person name="Petersen C."/>
        </authorList>
    </citation>
    <scope>NUCLEOTIDE SEQUENCE</scope>
    <source>
        <strain evidence="3">IBT 17514</strain>
    </source>
</reference>
<reference evidence="3" key="1">
    <citation type="journal article" date="2023" name="IMA Fungus">
        <title>Comparative genomic study of the Penicillium genus elucidates a diverse pangenome and 15 lateral gene transfer events.</title>
        <authorList>
            <person name="Petersen C."/>
            <person name="Sorensen T."/>
            <person name="Nielsen M.R."/>
            <person name="Sondergaard T.E."/>
            <person name="Sorensen J.L."/>
            <person name="Fitzpatrick D.A."/>
            <person name="Frisvad J.C."/>
            <person name="Nielsen K.L."/>
        </authorList>
    </citation>
    <scope>NUCLEOTIDE SEQUENCE</scope>
    <source>
        <strain evidence="3">IBT 17514</strain>
    </source>
</reference>
<evidence type="ECO:0000256" key="1">
    <source>
        <dbReference type="SAM" id="MobiDB-lite"/>
    </source>
</evidence>
<dbReference type="Pfam" id="PF15404">
    <property type="entry name" value="PH_4"/>
    <property type="match status" value="1"/>
</dbReference>
<sequence length="1127" mass="129220">MSNQQSNGTQSDASEATYNEQYKGLQIGSYTDQKLRYASAHHLHMTSRRFFIGPIPEGWLQGHRKSWYRSRLRIRNYTSQTLSFKVDPVTFYYSQQDEHGPGPSLQPLEENVALTFTNTNEEPRQEEDEEADEEGDEFETTEPRETTDEPEGELRVLRHPLAEAETMVDTDSEVELETESSHNDLTDEEDEDDESTPRQSAPASTKAPSHVYGDGNASSSFVTAREEVSSGSGTDAESSTSTIHACQNLAIPEQSPRSSESRNLSVTAPSIGNASPILLTASAVGSEADSTTQLLKGKKKESKKMKGKSSAISNLTLEHQEPQDEDDSEQGVYQREGPIPRRITRKMAKYNLDDNIMDKQQRLRSRLAKTGNTIAANRPRRRKLQDGEIVKAERMLVLVEETVKENLPADYSENESFRMETRTIDKWREFLVVCRKSSAEHAPFVLQMYRTRVIPDVQNPNVKTRPYYEVRLNHKNTSVNLYSSLDKTIVIWYPHKIGTKIYIIRPKSSAHATEWYTFIRQVLGWRRPIKLPIYVPDLGVSLVFKNPFQQLEKRLGMDQDDNQHTTVLNRSAQEEKNVAAAIIRGCIEMLEGRPEWADVLKTWSKTEKMGLAWKRYDRLEWVHGANEENMYGTIAIQSSHELELRPRHHYSTVVKHTADKKLAEKKEDEPPPVEGFLIRLTSQKGIHRRRSKMFYKRLYYFTADHHLLFCRPARAFPPAPPKLVPTDDSGIPSSREILNQAPLSWDIDPYPIQDGEVEWLSSGNPEYVQRHDEEAYAQWQRNVHNINHADGYIDLCKVRDVRHVQRGSSSTDANLGEGTAVNFNSDVADSRQNEGTTKELDDGRTLEIELENGLVIRLQAYDEVTCDEWVKRLDALVKYWRARSAADAVELQAVRRRNLDLLEIDEEMESIMGQFAKKWEVKKAEASPHLHNMCSLSGCRTIKISGQLYRKPRRHTTFSRCHVLLADGKLLIFRSTLRKHNGVQIPHIHQEHDTTIDLRDCYIYSGLVTEKDLLYANQTFDSNNPGLRALPRVYLSSDSFTSRDEDTAITFVIWQPTQKTYFRAQEHTLQGTAKRSLRHVSTLGKHGRTIVFKARSRVEKDRWVMSISSEIDRLQEERAEDIRIVPK</sequence>
<dbReference type="SMART" id="SM01316">
    <property type="entry name" value="Spo7_2_N"/>
    <property type="match status" value="1"/>
</dbReference>
<dbReference type="GO" id="GO:1902657">
    <property type="term" value="P:protein localization to prospore membrane"/>
    <property type="evidence" value="ECO:0007669"/>
    <property type="project" value="InterPro"/>
</dbReference>
<dbReference type="InterPro" id="IPR029217">
    <property type="entry name" value="Spo7_2_N"/>
</dbReference>
<feature type="compositionally biased region" description="Basic residues" evidence="1">
    <location>
        <begin position="296"/>
        <end position="307"/>
    </location>
</feature>
<evidence type="ECO:0000259" key="2">
    <source>
        <dbReference type="PROSITE" id="PS50003"/>
    </source>
</evidence>
<dbReference type="GO" id="GO:0005628">
    <property type="term" value="C:prospore membrane"/>
    <property type="evidence" value="ECO:0007669"/>
    <property type="project" value="TreeGrafter"/>
</dbReference>
<dbReference type="PANTHER" id="PTHR28076">
    <property type="entry name" value="SPORULATION-SPECIFIC PROTEIN 71"/>
    <property type="match status" value="1"/>
</dbReference>
<feature type="compositionally biased region" description="Acidic residues" evidence="1">
    <location>
        <begin position="166"/>
        <end position="178"/>
    </location>
</feature>
<dbReference type="InterPro" id="IPR039486">
    <property type="entry name" value="Mug56/Spo71_PH"/>
</dbReference>
<dbReference type="PANTHER" id="PTHR28076:SF1">
    <property type="entry name" value="PROSPORE MEMBRANE ADAPTER PROTEIN SPO71"/>
    <property type="match status" value="1"/>
</dbReference>
<organism evidence="3 4">
    <name type="scientific">Penicillium malachiteum</name>
    <dbReference type="NCBI Taxonomy" id="1324776"/>
    <lineage>
        <taxon>Eukaryota</taxon>
        <taxon>Fungi</taxon>
        <taxon>Dikarya</taxon>
        <taxon>Ascomycota</taxon>
        <taxon>Pezizomycotina</taxon>
        <taxon>Eurotiomycetes</taxon>
        <taxon>Eurotiomycetidae</taxon>
        <taxon>Eurotiales</taxon>
        <taxon>Aspergillaceae</taxon>
        <taxon>Penicillium</taxon>
    </lineage>
</organism>
<feature type="compositionally biased region" description="Acidic residues" evidence="1">
    <location>
        <begin position="124"/>
        <end position="140"/>
    </location>
</feature>
<feature type="compositionally biased region" description="Basic and acidic residues" evidence="1">
    <location>
        <begin position="141"/>
        <end position="162"/>
    </location>
</feature>
<dbReference type="AlphaFoldDB" id="A0AAD6HRV7"/>
<feature type="compositionally biased region" description="Polar residues" evidence="1">
    <location>
        <begin position="197"/>
        <end position="207"/>
    </location>
</feature>
<feature type="compositionally biased region" description="Basic and acidic residues" evidence="1">
    <location>
        <begin position="828"/>
        <end position="840"/>
    </location>
</feature>
<dbReference type="EMBL" id="JAQJAN010000003">
    <property type="protein sequence ID" value="KAJ5733666.1"/>
    <property type="molecule type" value="Genomic_DNA"/>
</dbReference>
<accession>A0AAD6HRV7</accession>
<dbReference type="Gene3D" id="2.30.29.30">
    <property type="entry name" value="Pleckstrin-homology domain (PH domain)/Phosphotyrosine-binding domain (PTB)"/>
    <property type="match status" value="1"/>
</dbReference>
<dbReference type="InterPro" id="IPR011993">
    <property type="entry name" value="PH-like_dom_sf"/>
</dbReference>
<dbReference type="SUPFAM" id="SSF50729">
    <property type="entry name" value="PH domain-like"/>
    <property type="match status" value="1"/>
</dbReference>
<proteinExistence type="predicted"/>
<feature type="compositionally biased region" description="Polar residues" evidence="1">
    <location>
        <begin position="229"/>
        <end position="245"/>
    </location>
</feature>
<dbReference type="Pfam" id="PF15407">
    <property type="entry name" value="Spo7_2_N"/>
    <property type="match status" value="1"/>
</dbReference>
<feature type="region of interest" description="Disordered" evidence="1">
    <location>
        <begin position="807"/>
        <end position="840"/>
    </location>
</feature>
<gene>
    <name evidence="3" type="ORF">N7493_002452</name>
</gene>
<dbReference type="InterPro" id="IPR040345">
    <property type="entry name" value="Mug56/Spo71"/>
</dbReference>
<feature type="domain" description="PH" evidence="2">
    <location>
        <begin position="941"/>
        <end position="1112"/>
    </location>
</feature>
<evidence type="ECO:0000313" key="3">
    <source>
        <dbReference type="EMBL" id="KAJ5733666.1"/>
    </source>
</evidence>
<name>A0AAD6HRV7_9EURO</name>
<evidence type="ECO:0000313" key="4">
    <source>
        <dbReference type="Proteomes" id="UP001215712"/>
    </source>
</evidence>
<protein>
    <recommendedName>
        <fullName evidence="2">PH domain-containing protein</fullName>
    </recommendedName>
</protein>
<comment type="caution">
    <text evidence="3">The sequence shown here is derived from an EMBL/GenBank/DDBJ whole genome shotgun (WGS) entry which is preliminary data.</text>
</comment>